<accession>A0A154L1W2</accession>
<feature type="region of interest" description="Disordered" evidence="1">
    <location>
        <begin position="29"/>
        <end position="51"/>
    </location>
</feature>
<feature type="compositionally biased region" description="Basic and acidic residues" evidence="1">
    <location>
        <begin position="34"/>
        <end position="46"/>
    </location>
</feature>
<dbReference type="AlphaFoldDB" id="A0A154L1W2"/>
<dbReference type="SUPFAM" id="SSF51182">
    <property type="entry name" value="RmlC-like cupins"/>
    <property type="match status" value="1"/>
</dbReference>
<gene>
    <name evidence="3" type="ORF">AUP42_05640</name>
</gene>
<dbReference type="PANTHER" id="PTHR38599:SF1">
    <property type="entry name" value="CUPIN DOMAIN PROTEIN (AFU_ORTHOLOGUE AFUA_3G13620)"/>
    <property type="match status" value="1"/>
</dbReference>
<dbReference type="Pfam" id="PF07883">
    <property type="entry name" value="Cupin_2"/>
    <property type="match status" value="1"/>
</dbReference>
<proteinExistence type="predicted"/>
<organism evidence="3 4">
    <name type="scientific">Thalassospira lucentensis</name>
    <dbReference type="NCBI Taxonomy" id="168935"/>
    <lineage>
        <taxon>Bacteria</taxon>
        <taxon>Pseudomonadati</taxon>
        <taxon>Pseudomonadota</taxon>
        <taxon>Alphaproteobacteria</taxon>
        <taxon>Rhodospirillales</taxon>
        <taxon>Thalassospiraceae</taxon>
        <taxon>Thalassospira</taxon>
    </lineage>
</organism>
<dbReference type="Proteomes" id="UP000076335">
    <property type="component" value="Unassembled WGS sequence"/>
</dbReference>
<sequence length="175" mass="19027">MKTGCHGDDARFFYDLSVLPDYDRRIVQHQNGGRSRDMKKPTENHSDQGGAAVDVHDGVKLLDSGVNFVGEQVSYPPGKARIKSVLATMAPGQKTGWHKHGVPTYGYILEGQITVDYGDGGKTTYRAGEGVLEAMDYWHEGINDGDVPARVVVVFMGAEGAENVIYKPEDPSGDD</sequence>
<dbReference type="InterPro" id="IPR014710">
    <property type="entry name" value="RmlC-like_jellyroll"/>
</dbReference>
<evidence type="ECO:0000313" key="4">
    <source>
        <dbReference type="Proteomes" id="UP000076335"/>
    </source>
</evidence>
<dbReference type="CDD" id="cd02236">
    <property type="entry name" value="cupin_CV2614-like"/>
    <property type="match status" value="1"/>
</dbReference>
<evidence type="ECO:0000259" key="2">
    <source>
        <dbReference type="Pfam" id="PF07883"/>
    </source>
</evidence>
<reference evidence="3 4" key="1">
    <citation type="submission" date="2015-12" db="EMBL/GenBank/DDBJ databases">
        <title>Genome sequence of Thalassospira lucentensis MCCC 1A02072.</title>
        <authorList>
            <person name="Lu L."/>
            <person name="Lai Q."/>
            <person name="Shao Z."/>
            <person name="Qian P."/>
        </authorList>
    </citation>
    <scope>NUCLEOTIDE SEQUENCE [LARGE SCALE GENOMIC DNA]</scope>
    <source>
        <strain evidence="3 4">MCCC 1A02072</strain>
    </source>
</reference>
<dbReference type="InterPro" id="IPR013096">
    <property type="entry name" value="Cupin_2"/>
</dbReference>
<dbReference type="EMBL" id="LPVY01000022">
    <property type="protein sequence ID" value="KZB61731.1"/>
    <property type="molecule type" value="Genomic_DNA"/>
</dbReference>
<protein>
    <recommendedName>
        <fullName evidence="2">Cupin type-2 domain-containing protein</fullName>
    </recommendedName>
</protein>
<dbReference type="Gene3D" id="2.60.120.10">
    <property type="entry name" value="Jelly Rolls"/>
    <property type="match status" value="1"/>
</dbReference>
<dbReference type="PANTHER" id="PTHR38599">
    <property type="entry name" value="CUPIN DOMAIN PROTEIN (AFU_ORTHOLOGUE AFUA_3G13620)"/>
    <property type="match status" value="1"/>
</dbReference>
<feature type="domain" description="Cupin type-2" evidence="2">
    <location>
        <begin position="86"/>
        <end position="155"/>
    </location>
</feature>
<evidence type="ECO:0000256" key="1">
    <source>
        <dbReference type="SAM" id="MobiDB-lite"/>
    </source>
</evidence>
<evidence type="ECO:0000313" key="3">
    <source>
        <dbReference type="EMBL" id="KZB61731.1"/>
    </source>
</evidence>
<comment type="caution">
    <text evidence="3">The sequence shown here is derived from an EMBL/GenBank/DDBJ whole genome shotgun (WGS) entry which is preliminary data.</text>
</comment>
<dbReference type="InterPro" id="IPR011051">
    <property type="entry name" value="RmlC_Cupin_sf"/>
</dbReference>
<name>A0A154L1W2_9PROT</name>